<feature type="signal peptide" evidence="2">
    <location>
        <begin position="1"/>
        <end position="20"/>
    </location>
</feature>
<reference evidence="3 4" key="1">
    <citation type="submission" date="2021-02" db="EMBL/GenBank/DDBJ databases">
        <title>De Novo genome assembly of isolated myxobacteria.</title>
        <authorList>
            <person name="Stevens D.C."/>
        </authorList>
    </citation>
    <scope>NUCLEOTIDE SEQUENCE [LARGE SCALE GENOMIC DNA]</scope>
    <source>
        <strain evidence="4">SCPEA02</strain>
    </source>
</reference>
<feature type="region of interest" description="Disordered" evidence="1">
    <location>
        <begin position="26"/>
        <end position="49"/>
    </location>
</feature>
<dbReference type="InterPro" id="IPR046535">
    <property type="entry name" value="DUF6600"/>
</dbReference>
<feature type="compositionally biased region" description="Low complexity" evidence="1">
    <location>
        <begin position="36"/>
        <end position="47"/>
    </location>
</feature>
<dbReference type="Proteomes" id="UP000662747">
    <property type="component" value="Chromosome"/>
</dbReference>
<feature type="chain" id="PRO_5045973235" evidence="2">
    <location>
        <begin position="21"/>
        <end position="322"/>
    </location>
</feature>
<organism evidence="3 4">
    <name type="scientific">Pyxidicoccus parkwayensis</name>
    <dbReference type="NCBI Taxonomy" id="2813578"/>
    <lineage>
        <taxon>Bacteria</taxon>
        <taxon>Pseudomonadati</taxon>
        <taxon>Myxococcota</taxon>
        <taxon>Myxococcia</taxon>
        <taxon>Myxococcales</taxon>
        <taxon>Cystobacterineae</taxon>
        <taxon>Myxococcaceae</taxon>
        <taxon>Pyxidicoccus</taxon>
    </lineage>
</organism>
<protein>
    <submittedName>
        <fullName evidence="3">Uncharacterized protein</fullName>
    </submittedName>
</protein>
<evidence type="ECO:0000313" key="3">
    <source>
        <dbReference type="EMBL" id="QSQ23538.1"/>
    </source>
</evidence>
<evidence type="ECO:0000256" key="1">
    <source>
        <dbReference type="SAM" id="MobiDB-lite"/>
    </source>
</evidence>
<feature type="region of interest" description="Disordered" evidence="1">
    <location>
        <begin position="232"/>
        <end position="322"/>
    </location>
</feature>
<keyword evidence="4" id="KW-1185">Reference proteome</keyword>
<sequence length="322" mass="35816">MMRKGLWVMVLSLFATAVWAQGAPEGVPPPVEEYEATQPPQGGTPPTLDDFQQSLDPYGSWVQTSDHGPGWVPASVGPDWRPYADGRWVYTDAGWTFVSDVPWGWACFHYGRWVFEPAFGWVWLPGYQWAPAWVTWRYGAGFVAWAPLGPFDVGFGYYAAPSLWLAVHASVFDRPLIHSYFIPTANIGVVLNRTYFAGVPRRGVYFSPPVRHVEGMMGRSVTRMPVNTVVRAPPMMHGQPQGGRPYGGGSHAGMAPPREEERPREEAPHEVAQPHSAQPHEVAQPHTEQPAPHEEARPHTEQQPHSHSAPHGHEGNAGHEHR</sequence>
<keyword evidence="2" id="KW-0732">Signal</keyword>
<evidence type="ECO:0000313" key="4">
    <source>
        <dbReference type="Proteomes" id="UP000662747"/>
    </source>
</evidence>
<feature type="compositionally biased region" description="Basic and acidic residues" evidence="1">
    <location>
        <begin position="311"/>
        <end position="322"/>
    </location>
</feature>
<gene>
    <name evidence="3" type="ORF">JY651_00700</name>
</gene>
<proteinExistence type="predicted"/>
<dbReference type="RefSeq" id="WP_206725110.1">
    <property type="nucleotide sequence ID" value="NZ_CP071090.1"/>
</dbReference>
<name>A0ABX7NXS7_9BACT</name>
<dbReference type="EMBL" id="CP071090">
    <property type="protein sequence ID" value="QSQ23538.1"/>
    <property type="molecule type" value="Genomic_DNA"/>
</dbReference>
<feature type="compositionally biased region" description="Basic and acidic residues" evidence="1">
    <location>
        <begin position="257"/>
        <end position="269"/>
    </location>
</feature>
<feature type="compositionally biased region" description="Basic and acidic residues" evidence="1">
    <location>
        <begin position="291"/>
        <end position="304"/>
    </location>
</feature>
<feature type="compositionally biased region" description="Gly residues" evidence="1">
    <location>
        <begin position="240"/>
        <end position="251"/>
    </location>
</feature>
<evidence type="ECO:0000256" key="2">
    <source>
        <dbReference type="SAM" id="SignalP"/>
    </source>
</evidence>
<dbReference type="Pfam" id="PF20245">
    <property type="entry name" value="DUF6600"/>
    <property type="match status" value="1"/>
</dbReference>
<accession>A0ABX7NXS7</accession>